<keyword evidence="3" id="KW-0349">Heme</keyword>
<dbReference type="GO" id="GO:0016125">
    <property type="term" value="P:sterol metabolic process"/>
    <property type="evidence" value="ECO:0007669"/>
    <property type="project" value="TreeGrafter"/>
</dbReference>
<evidence type="ECO:0000313" key="9">
    <source>
        <dbReference type="Proteomes" id="UP000824469"/>
    </source>
</evidence>
<feature type="non-terminal residue" evidence="8">
    <location>
        <position position="104"/>
    </location>
</feature>
<accession>A0AA38FM39</accession>
<dbReference type="Proteomes" id="UP000824469">
    <property type="component" value="Unassembled WGS sequence"/>
</dbReference>
<evidence type="ECO:0008006" key="10">
    <source>
        <dbReference type="Google" id="ProtNLM"/>
    </source>
</evidence>
<protein>
    <recommendedName>
        <fullName evidence="10">Cytochrome P450</fullName>
    </recommendedName>
</protein>
<evidence type="ECO:0000256" key="1">
    <source>
        <dbReference type="ARBA" id="ARBA00004913"/>
    </source>
</evidence>
<evidence type="ECO:0000313" key="8">
    <source>
        <dbReference type="EMBL" id="KAH9306616.1"/>
    </source>
</evidence>
<dbReference type="AlphaFoldDB" id="A0AA38FM39"/>
<comment type="similarity">
    <text evidence="2">Belongs to the cytochrome P450 family.</text>
</comment>
<feature type="non-terminal residue" evidence="8">
    <location>
        <position position="1"/>
    </location>
</feature>
<keyword evidence="6" id="KW-0408">Iron</keyword>
<proteinExistence type="inferred from homology"/>
<dbReference type="Gene3D" id="1.10.630.10">
    <property type="entry name" value="Cytochrome P450"/>
    <property type="match status" value="1"/>
</dbReference>
<dbReference type="EMBL" id="JAHRHJ020000008">
    <property type="protein sequence ID" value="KAH9306616.1"/>
    <property type="molecule type" value="Genomic_DNA"/>
</dbReference>
<dbReference type="PANTHER" id="PTHR24286:SF384">
    <property type="entry name" value="P450, PUTATIVE (EUROFUNG)-RELATED"/>
    <property type="match status" value="1"/>
</dbReference>
<keyword evidence="5" id="KW-0560">Oxidoreductase</keyword>
<evidence type="ECO:0000256" key="5">
    <source>
        <dbReference type="ARBA" id="ARBA00023002"/>
    </source>
</evidence>
<dbReference type="InterPro" id="IPR001128">
    <property type="entry name" value="Cyt_P450"/>
</dbReference>
<evidence type="ECO:0000256" key="4">
    <source>
        <dbReference type="ARBA" id="ARBA00022723"/>
    </source>
</evidence>
<sequence length="104" mass="11765">IPVDLPGTLYRKARIGSNQIRRILQRVIDERREDLASGLASSDQDLLSYLLCNVDGWENPLSDSDIKDNILQLLMAGHDTNVVIVTLLLRNLALNPHCYRQVLQ</sequence>
<evidence type="ECO:0000256" key="3">
    <source>
        <dbReference type="ARBA" id="ARBA00022617"/>
    </source>
</evidence>
<dbReference type="GO" id="GO:0004497">
    <property type="term" value="F:monooxygenase activity"/>
    <property type="evidence" value="ECO:0007669"/>
    <property type="project" value="UniProtKB-KW"/>
</dbReference>
<keyword evidence="7" id="KW-0503">Monooxygenase</keyword>
<dbReference type="InterPro" id="IPR036396">
    <property type="entry name" value="Cyt_P450_sf"/>
</dbReference>
<dbReference type="GO" id="GO:0016705">
    <property type="term" value="F:oxidoreductase activity, acting on paired donors, with incorporation or reduction of molecular oxygen"/>
    <property type="evidence" value="ECO:0007669"/>
    <property type="project" value="InterPro"/>
</dbReference>
<dbReference type="GO" id="GO:0005506">
    <property type="term" value="F:iron ion binding"/>
    <property type="evidence" value="ECO:0007669"/>
    <property type="project" value="InterPro"/>
</dbReference>
<evidence type="ECO:0000256" key="6">
    <source>
        <dbReference type="ARBA" id="ARBA00023004"/>
    </source>
</evidence>
<comment type="pathway">
    <text evidence="1">Alkaloid biosynthesis.</text>
</comment>
<gene>
    <name evidence="8" type="ORF">KI387_011020</name>
</gene>
<dbReference type="GO" id="GO:0020037">
    <property type="term" value="F:heme binding"/>
    <property type="evidence" value="ECO:0007669"/>
    <property type="project" value="InterPro"/>
</dbReference>
<evidence type="ECO:0000256" key="2">
    <source>
        <dbReference type="ARBA" id="ARBA00010617"/>
    </source>
</evidence>
<keyword evidence="9" id="KW-1185">Reference proteome</keyword>
<reference evidence="8 9" key="1">
    <citation type="journal article" date="2021" name="Nat. Plants">
        <title>The Taxus genome provides insights into paclitaxel biosynthesis.</title>
        <authorList>
            <person name="Xiong X."/>
            <person name="Gou J."/>
            <person name="Liao Q."/>
            <person name="Li Y."/>
            <person name="Zhou Q."/>
            <person name="Bi G."/>
            <person name="Li C."/>
            <person name="Du R."/>
            <person name="Wang X."/>
            <person name="Sun T."/>
            <person name="Guo L."/>
            <person name="Liang H."/>
            <person name="Lu P."/>
            <person name="Wu Y."/>
            <person name="Zhang Z."/>
            <person name="Ro D.K."/>
            <person name="Shang Y."/>
            <person name="Huang S."/>
            <person name="Yan J."/>
        </authorList>
    </citation>
    <scope>NUCLEOTIDE SEQUENCE [LARGE SCALE GENOMIC DNA]</scope>
    <source>
        <strain evidence="8">Ta-2019</strain>
    </source>
</reference>
<organism evidence="8 9">
    <name type="scientific">Taxus chinensis</name>
    <name type="common">Chinese yew</name>
    <name type="synonym">Taxus wallichiana var. chinensis</name>
    <dbReference type="NCBI Taxonomy" id="29808"/>
    <lineage>
        <taxon>Eukaryota</taxon>
        <taxon>Viridiplantae</taxon>
        <taxon>Streptophyta</taxon>
        <taxon>Embryophyta</taxon>
        <taxon>Tracheophyta</taxon>
        <taxon>Spermatophyta</taxon>
        <taxon>Pinopsida</taxon>
        <taxon>Pinidae</taxon>
        <taxon>Conifers II</taxon>
        <taxon>Cupressales</taxon>
        <taxon>Taxaceae</taxon>
        <taxon>Taxus</taxon>
    </lineage>
</organism>
<evidence type="ECO:0000256" key="7">
    <source>
        <dbReference type="ARBA" id="ARBA00023033"/>
    </source>
</evidence>
<comment type="caution">
    <text evidence="8">The sequence shown here is derived from an EMBL/GenBank/DDBJ whole genome shotgun (WGS) entry which is preliminary data.</text>
</comment>
<dbReference type="Pfam" id="PF00067">
    <property type="entry name" value="p450"/>
    <property type="match status" value="1"/>
</dbReference>
<name>A0AA38FM39_TAXCH</name>
<dbReference type="SUPFAM" id="SSF48264">
    <property type="entry name" value="Cytochrome P450"/>
    <property type="match status" value="1"/>
</dbReference>
<dbReference type="PANTHER" id="PTHR24286">
    <property type="entry name" value="CYTOCHROME P450 26"/>
    <property type="match status" value="1"/>
</dbReference>
<keyword evidence="4" id="KW-0479">Metal-binding</keyword>